<comment type="caution">
    <text evidence="1">The sequence shown here is derived from an EMBL/GenBank/DDBJ whole genome shotgun (WGS) entry which is preliminary data.</text>
</comment>
<dbReference type="EMBL" id="SSDS01000041">
    <property type="protein sequence ID" value="TXG77595.1"/>
    <property type="molecule type" value="Genomic_DNA"/>
</dbReference>
<reference evidence="1 2" key="1">
    <citation type="submission" date="2018-09" db="EMBL/GenBank/DDBJ databases">
        <title>Metagenome Assembled Genomes from an Advanced Water Purification Facility.</title>
        <authorList>
            <person name="Stamps B.W."/>
            <person name="Spear J.R."/>
        </authorList>
    </citation>
    <scope>NUCLEOTIDE SEQUENCE [LARGE SCALE GENOMIC DNA]</scope>
    <source>
        <strain evidence="1">Bin_63_2</strain>
    </source>
</reference>
<accession>A0A5C7J7P4</accession>
<dbReference type="AlphaFoldDB" id="A0A5C7J7P4"/>
<proteinExistence type="predicted"/>
<sequence length="84" mass="9246">MSKVGEPAIPAFEGRPMPNTNLPLFIPIGGLSKRDYFAAMAMQGMLGNQKINPQWVDLPLEAVQKADHLLAELSKERSEPGKEK</sequence>
<organism evidence="1 2">
    <name type="scientific">Candidatus Dojkabacteria bacterium</name>
    <dbReference type="NCBI Taxonomy" id="2099670"/>
    <lineage>
        <taxon>Bacteria</taxon>
        <taxon>Candidatus Dojkabacteria</taxon>
    </lineage>
</organism>
<protein>
    <submittedName>
        <fullName evidence="1">Uncharacterized protein</fullName>
    </submittedName>
</protein>
<gene>
    <name evidence="1" type="ORF">E6Q11_02380</name>
</gene>
<name>A0A5C7J7P4_9BACT</name>
<evidence type="ECO:0000313" key="1">
    <source>
        <dbReference type="EMBL" id="TXG77595.1"/>
    </source>
</evidence>
<evidence type="ECO:0000313" key="2">
    <source>
        <dbReference type="Proteomes" id="UP000321026"/>
    </source>
</evidence>
<dbReference type="Proteomes" id="UP000321026">
    <property type="component" value="Unassembled WGS sequence"/>
</dbReference>